<dbReference type="PANTHER" id="PTHR41521:SF4">
    <property type="entry name" value="BLR0684 PROTEIN"/>
    <property type="match status" value="1"/>
</dbReference>
<evidence type="ECO:0000313" key="2">
    <source>
        <dbReference type="EMBL" id="MFK2901326.1"/>
    </source>
</evidence>
<dbReference type="InterPro" id="IPR010753">
    <property type="entry name" value="DUF1330"/>
</dbReference>
<name>A0ABW8JM98_9GAMM</name>
<comment type="caution">
    <text evidence="2">The sequence shown here is derived from an EMBL/GenBank/DDBJ whole genome shotgun (WGS) entry which is preliminary data.</text>
</comment>
<protein>
    <submittedName>
        <fullName evidence="2">DUF1330 domain-containing protein</fullName>
    </submittedName>
</protein>
<accession>A0ABW8JM98</accession>
<evidence type="ECO:0000259" key="1">
    <source>
        <dbReference type="Pfam" id="PF07045"/>
    </source>
</evidence>
<dbReference type="SUPFAM" id="SSF54909">
    <property type="entry name" value="Dimeric alpha+beta barrel"/>
    <property type="match status" value="1"/>
</dbReference>
<dbReference type="Gene3D" id="3.30.70.100">
    <property type="match status" value="1"/>
</dbReference>
<gene>
    <name evidence="2" type="ORF">ISP15_13365</name>
</gene>
<dbReference type="RefSeq" id="WP_404548039.1">
    <property type="nucleotide sequence ID" value="NZ_JADIKJ010000015.1"/>
</dbReference>
<sequence>MTDDAERKRMKAFVIAERLKEWDTSVFATYGPLAAASIAKFGGRYLALSTAIVSLEGPSPPLAIGVIEFPSVEQARNWYASNEYQDAALIRRSGAENRFILVAEDAAAHLVPQLAQVDDE</sequence>
<proteinExistence type="predicted"/>
<evidence type="ECO:0000313" key="3">
    <source>
        <dbReference type="Proteomes" id="UP001620461"/>
    </source>
</evidence>
<dbReference type="InterPro" id="IPR011008">
    <property type="entry name" value="Dimeric_a/b-barrel"/>
</dbReference>
<dbReference type="PANTHER" id="PTHR41521">
    <property type="match status" value="1"/>
</dbReference>
<keyword evidence="3" id="KW-1185">Reference proteome</keyword>
<dbReference type="Proteomes" id="UP001620461">
    <property type="component" value="Unassembled WGS sequence"/>
</dbReference>
<dbReference type="Pfam" id="PF07045">
    <property type="entry name" value="DUF1330"/>
    <property type="match status" value="1"/>
</dbReference>
<feature type="domain" description="DUF1330" evidence="1">
    <location>
        <begin position="11"/>
        <end position="103"/>
    </location>
</feature>
<reference evidence="2 3" key="1">
    <citation type="submission" date="2020-10" db="EMBL/GenBank/DDBJ databases">
        <title>Phylogeny of dyella-like bacteria.</title>
        <authorList>
            <person name="Fu J."/>
        </authorList>
    </citation>
    <scope>NUCLEOTIDE SEQUENCE [LARGE SCALE GENOMIC DNA]</scope>
    <source>
        <strain evidence="2 3">JP1</strain>
    </source>
</reference>
<dbReference type="EMBL" id="JADIKJ010000015">
    <property type="protein sequence ID" value="MFK2901326.1"/>
    <property type="molecule type" value="Genomic_DNA"/>
</dbReference>
<organism evidence="2 3">
    <name type="scientific">Dyella jejuensis</name>
    <dbReference type="NCBI Taxonomy" id="1432009"/>
    <lineage>
        <taxon>Bacteria</taxon>
        <taxon>Pseudomonadati</taxon>
        <taxon>Pseudomonadota</taxon>
        <taxon>Gammaproteobacteria</taxon>
        <taxon>Lysobacterales</taxon>
        <taxon>Rhodanobacteraceae</taxon>
        <taxon>Dyella</taxon>
    </lineage>
</organism>